<dbReference type="PATRIC" id="fig|862908.3.peg.275"/>
<dbReference type="Proteomes" id="UP000008963">
    <property type="component" value="Chromosome"/>
</dbReference>
<dbReference type="STRING" id="862908.BMS_0285"/>
<feature type="signal peptide" evidence="1">
    <location>
        <begin position="1"/>
        <end position="19"/>
    </location>
</feature>
<name>E1X3B8_HALMS</name>
<reference evidence="3" key="1">
    <citation type="journal article" date="2013" name="ISME J.">
        <title>A small predatory core genome in the divergent marine Bacteriovorax marinus SJ and the terrestrial Bdellovibrio bacteriovorus.</title>
        <authorList>
            <person name="Crossman L.C."/>
            <person name="Chen H."/>
            <person name="Cerdeno-Tarraga A.M."/>
            <person name="Brooks K."/>
            <person name="Quail M.A."/>
            <person name="Pineiro S.A."/>
            <person name="Hobley L."/>
            <person name="Sockett R.E."/>
            <person name="Bentley S.D."/>
            <person name="Parkhill J."/>
            <person name="Williams H.N."/>
            <person name="Stine O.C."/>
        </authorList>
    </citation>
    <scope>NUCLEOTIDE SEQUENCE [LARGE SCALE GENOMIC DNA]</scope>
    <source>
        <strain evidence="3">ATCC BAA-682 / DSM 15412 / SJ</strain>
    </source>
</reference>
<evidence type="ECO:0000256" key="1">
    <source>
        <dbReference type="SAM" id="SignalP"/>
    </source>
</evidence>
<evidence type="ECO:0000313" key="2">
    <source>
        <dbReference type="EMBL" id="CBW25213.1"/>
    </source>
</evidence>
<sequence>MKKFLILTCLLSSILTWSADRSRWEILPTDPTTSTINEDLFYSIINRVESLYRLEFAQKGIAVLFNADWDTSYFSAWAHNDNPPLFSLNFWGGMARIPGVNEYGWAFVVCHEVGHLLGGEPMNSLPHFAWGSAEGQADYFASAHCLKRYFEAFPYLGDEVHLGPGVIDKCNNDEHCLNSAKAAESFSKIITYLYRDTPALSLETPSTSVVEESVLASYPEAQCRLDTILEGSLCQNDFSSMEEWACLSGIGSRPSCWFKK</sequence>
<gene>
    <name evidence="2" type="ordered locus">BMS_0285</name>
</gene>
<dbReference type="HOGENOM" id="CLU_079289_0_0_7"/>
<dbReference type="AlphaFoldDB" id="E1X3B8"/>
<organism evidence="2 3">
    <name type="scientific">Halobacteriovorax marinus (strain ATCC BAA-682 / DSM 15412 / SJ)</name>
    <name type="common">Bacteriovorax marinus</name>
    <dbReference type="NCBI Taxonomy" id="862908"/>
    <lineage>
        <taxon>Bacteria</taxon>
        <taxon>Pseudomonadati</taxon>
        <taxon>Bdellovibrionota</taxon>
        <taxon>Bacteriovoracia</taxon>
        <taxon>Bacteriovoracales</taxon>
        <taxon>Halobacteriovoraceae</taxon>
        <taxon>Halobacteriovorax</taxon>
    </lineage>
</organism>
<dbReference type="SUPFAM" id="SSF55486">
    <property type="entry name" value="Metalloproteases ('zincins'), catalytic domain"/>
    <property type="match status" value="1"/>
</dbReference>
<dbReference type="OrthoDB" id="5290888at2"/>
<keyword evidence="3" id="KW-1185">Reference proteome</keyword>
<proteinExistence type="predicted"/>
<protein>
    <submittedName>
        <fullName evidence="2">Exported protein</fullName>
    </submittedName>
</protein>
<dbReference type="EMBL" id="FQ312005">
    <property type="protein sequence ID" value="CBW25213.1"/>
    <property type="molecule type" value="Genomic_DNA"/>
</dbReference>
<dbReference type="RefSeq" id="WP_014243002.1">
    <property type="nucleotide sequence ID" value="NC_016620.1"/>
</dbReference>
<evidence type="ECO:0000313" key="3">
    <source>
        <dbReference type="Proteomes" id="UP000008963"/>
    </source>
</evidence>
<dbReference type="eggNOG" id="COG0501">
    <property type="taxonomic scope" value="Bacteria"/>
</dbReference>
<feature type="chain" id="PRO_5003154749" evidence="1">
    <location>
        <begin position="20"/>
        <end position="260"/>
    </location>
</feature>
<dbReference type="KEGG" id="bmx:BMS_0285"/>
<keyword evidence="1" id="KW-0732">Signal</keyword>
<accession>E1X3B8</accession>